<organism evidence="4 5">
    <name type="scientific">Microbacterium immunditiarum</name>
    <dbReference type="NCBI Taxonomy" id="337480"/>
    <lineage>
        <taxon>Bacteria</taxon>
        <taxon>Bacillati</taxon>
        <taxon>Actinomycetota</taxon>
        <taxon>Actinomycetes</taxon>
        <taxon>Micrococcales</taxon>
        <taxon>Microbacteriaceae</taxon>
        <taxon>Microbacterium</taxon>
    </lineage>
</organism>
<sequence>MSTRTARTLLFTLAVGATAALSLAGCASTGGGSPSAAPSAPAGGDSAGVEFNQEIHDLLPADIRSAGTIQLGVTIGDPPYMDKVDGEYVGLIPDLADAVGTVMGVDFEYVEMPFPGLIPALQSERIQAVWTSMFDNADREQVIDMASYARASMGIIVQKGNPKGIEDLDDLCGTVAGTTKGTVQEATLVEQQKKCQDEGEPELTLKLYATQNDAYTQAQAGVLDSVMLTYTPMNYQAGLIEDGNAFDIIDWTSPAGYLAVGASNLQDGLAESINAALLQLAESGDYQRIMTEHGADADILDVDLLVVNGRTSGVLE</sequence>
<evidence type="ECO:0000256" key="1">
    <source>
        <dbReference type="ARBA" id="ARBA00022729"/>
    </source>
</evidence>
<evidence type="ECO:0000313" key="4">
    <source>
        <dbReference type="EMBL" id="NYE21125.1"/>
    </source>
</evidence>
<feature type="chain" id="PRO_5039342860" evidence="2">
    <location>
        <begin position="25"/>
        <end position="316"/>
    </location>
</feature>
<dbReference type="EMBL" id="JACCBV010000001">
    <property type="protein sequence ID" value="NYE21125.1"/>
    <property type="molecule type" value="Genomic_DNA"/>
</dbReference>
<feature type="signal peptide" evidence="2">
    <location>
        <begin position="1"/>
        <end position="24"/>
    </location>
</feature>
<name>A0A7Y9GT64_9MICO</name>
<dbReference type="RefSeq" id="WP_179491548.1">
    <property type="nucleotide sequence ID" value="NZ_JACCBV010000001.1"/>
</dbReference>
<evidence type="ECO:0000256" key="2">
    <source>
        <dbReference type="SAM" id="SignalP"/>
    </source>
</evidence>
<dbReference type="Pfam" id="PF00497">
    <property type="entry name" value="SBP_bac_3"/>
    <property type="match status" value="1"/>
</dbReference>
<evidence type="ECO:0000259" key="3">
    <source>
        <dbReference type="SMART" id="SM00062"/>
    </source>
</evidence>
<dbReference type="InterPro" id="IPR001638">
    <property type="entry name" value="Solute-binding_3/MltF_N"/>
</dbReference>
<dbReference type="SUPFAM" id="SSF53850">
    <property type="entry name" value="Periplasmic binding protein-like II"/>
    <property type="match status" value="1"/>
</dbReference>
<gene>
    <name evidence="4" type="ORF">BJ991_003153</name>
</gene>
<dbReference type="PANTHER" id="PTHR35936">
    <property type="entry name" value="MEMBRANE-BOUND LYTIC MUREIN TRANSGLYCOSYLASE F"/>
    <property type="match status" value="1"/>
</dbReference>
<reference evidence="4 5" key="1">
    <citation type="submission" date="2020-07" db="EMBL/GenBank/DDBJ databases">
        <title>Sequencing the genomes of 1000 actinobacteria strains.</title>
        <authorList>
            <person name="Klenk H.-P."/>
        </authorList>
    </citation>
    <scope>NUCLEOTIDE SEQUENCE [LARGE SCALE GENOMIC DNA]</scope>
    <source>
        <strain evidence="4 5">DSM 24662</strain>
    </source>
</reference>
<feature type="domain" description="Solute-binding protein family 3/N-terminal" evidence="3">
    <location>
        <begin position="68"/>
        <end position="297"/>
    </location>
</feature>
<dbReference type="Proteomes" id="UP000576969">
    <property type="component" value="Unassembled WGS sequence"/>
</dbReference>
<accession>A0A7Y9GT64</accession>
<dbReference type="SMART" id="SM00062">
    <property type="entry name" value="PBPb"/>
    <property type="match status" value="1"/>
</dbReference>
<keyword evidence="5" id="KW-1185">Reference proteome</keyword>
<dbReference type="PROSITE" id="PS51257">
    <property type="entry name" value="PROKAR_LIPOPROTEIN"/>
    <property type="match status" value="1"/>
</dbReference>
<dbReference type="PANTHER" id="PTHR35936:SF17">
    <property type="entry name" value="ARGININE-BINDING EXTRACELLULAR PROTEIN ARTP"/>
    <property type="match status" value="1"/>
</dbReference>
<protein>
    <submittedName>
        <fullName evidence="4">Polar amino acid transport system substrate-binding protein</fullName>
    </submittedName>
</protein>
<proteinExistence type="predicted"/>
<keyword evidence="1 2" id="KW-0732">Signal</keyword>
<evidence type="ECO:0000313" key="5">
    <source>
        <dbReference type="Proteomes" id="UP000576969"/>
    </source>
</evidence>
<dbReference type="AlphaFoldDB" id="A0A7Y9GT64"/>
<dbReference type="Gene3D" id="3.40.190.10">
    <property type="entry name" value="Periplasmic binding protein-like II"/>
    <property type="match status" value="2"/>
</dbReference>
<comment type="caution">
    <text evidence="4">The sequence shown here is derived from an EMBL/GenBank/DDBJ whole genome shotgun (WGS) entry which is preliminary data.</text>
</comment>